<evidence type="ECO:0000256" key="11">
    <source>
        <dbReference type="RuleBase" id="RU004136"/>
    </source>
</evidence>
<evidence type="ECO:0000256" key="8">
    <source>
        <dbReference type="ARBA" id="ARBA00023306"/>
    </source>
</evidence>
<gene>
    <name evidence="15" type="primary">murF_1</name>
    <name evidence="10" type="synonym">murF</name>
    <name evidence="15" type="ORF">C1752_03266</name>
</gene>
<dbReference type="Gene3D" id="3.40.1390.10">
    <property type="entry name" value="MurE/MurF, N-terminal domain"/>
    <property type="match status" value="1"/>
</dbReference>
<keyword evidence="8 10" id="KW-0131">Cell cycle</keyword>
<keyword evidence="1 10" id="KW-0963">Cytoplasm</keyword>
<dbReference type="EC" id="6.3.2.10" evidence="10 11"/>
<keyword evidence="7 10" id="KW-0573">Peptidoglycan synthesis</keyword>
<keyword evidence="4 10" id="KW-0547">Nucleotide-binding</keyword>
<dbReference type="SUPFAM" id="SSF63418">
    <property type="entry name" value="MurE/MurF N-terminal domain"/>
    <property type="match status" value="1"/>
</dbReference>
<dbReference type="PANTHER" id="PTHR43024:SF1">
    <property type="entry name" value="UDP-N-ACETYLMURAMOYL-TRIPEPTIDE--D-ALANYL-D-ALANINE LIGASE"/>
    <property type="match status" value="1"/>
</dbReference>
<evidence type="ECO:0000256" key="9">
    <source>
        <dbReference type="ARBA" id="ARBA00023316"/>
    </source>
</evidence>
<dbReference type="UniPathway" id="UPA00219"/>
<keyword evidence="16" id="KW-1185">Reference proteome</keyword>
<evidence type="ECO:0000256" key="4">
    <source>
        <dbReference type="ARBA" id="ARBA00022741"/>
    </source>
</evidence>
<comment type="pathway">
    <text evidence="10 11">Cell wall biogenesis; peptidoglycan biosynthesis.</text>
</comment>
<evidence type="ECO:0000256" key="3">
    <source>
        <dbReference type="ARBA" id="ARBA00022618"/>
    </source>
</evidence>
<reference evidence="15 16" key="1">
    <citation type="journal article" date="2018" name="Sci. Rep.">
        <title>A novel species of the marine cyanobacterium Acaryochloris with a unique pigment content and lifestyle.</title>
        <authorList>
            <person name="Partensky F."/>
            <person name="Six C."/>
            <person name="Ratin M."/>
            <person name="Garczarek L."/>
            <person name="Vaulot D."/>
            <person name="Probert I."/>
            <person name="Calteau A."/>
            <person name="Gourvil P."/>
            <person name="Marie D."/>
            <person name="Grebert T."/>
            <person name="Bouchier C."/>
            <person name="Le Panse S."/>
            <person name="Gachenot M."/>
            <person name="Rodriguez F."/>
            <person name="Garrido J.L."/>
        </authorList>
    </citation>
    <scope>NUCLEOTIDE SEQUENCE [LARGE SCALE GENOMIC DNA]</scope>
    <source>
        <strain evidence="15 16">RCC1774</strain>
    </source>
</reference>
<protein>
    <recommendedName>
        <fullName evidence="10 11">UDP-N-acetylmuramoyl-tripeptide--D-alanyl-D-alanine ligase</fullName>
        <ecNumber evidence="10 11">6.3.2.10</ecNumber>
    </recommendedName>
    <alternativeName>
        <fullName evidence="10">D-alanyl-D-alanine-adding enzyme</fullName>
    </alternativeName>
</protein>
<dbReference type="GO" id="GO:0047480">
    <property type="term" value="F:UDP-N-acetylmuramoyl-tripeptide-D-alanyl-D-alanine ligase activity"/>
    <property type="evidence" value="ECO:0007669"/>
    <property type="project" value="UniProtKB-UniRule"/>
</dbReference>
<dbReference type="GO" id="GO:0051301">
    <property type="term" value="P:cell division"/>
    <property type="evidence" value="ECO:0007669"/>
    <property type="project" value="UniProtKB-KW"/>
</dbReference>
<feature type="domain" description="Mur ligase N-terminal catalytic" evidence="12">
    <location>
        <begin position="32"/>
        <end position="79"/>
    </location>
</feature>
<dbReference type="GO" id="GO:0009252">
    <property type="term" value="P:peptidoglycan biosynthetic process"/>
    <property type="evidence" value="ECO:0007669"/>
    <property type="project" value="UniProtKB-UniRule"/>
</dbReference>
<keyword evidence="9 10" id="KW-0961">Cell wall biogenesis/degradation</keyword>
<dbReference type="GO" id="GO:0005737">
    <property type="term" value="C:cytoplasm"/>
    <property type="evidence" value="ECO:0007669"/>
    <property type="project" value="UniProtKB-SubCell"/>
</dbReference>
<dbReference type="Gene3D" id="3.90.190.20">
    <property type="entry name" value="Mur ligase, C-terminal domain"/>
    <property type="match status" value="1"/>
</dbReference>
<dbReference type="AlphaFoldDB" id="A0A2W1JWH3"/>
<evidence type="ECO:0000256" key="1">
    <source>
        <dbReference type="ARBA" id="ARBA00022490"/>
    </source>
</evidence>
<evidence type="ECO:0000256" key="7">
    <source>
        <dbReference type="ARBA" id="ARBA00022984"/>
    </source>
</evidence>
<evidence type="ECO:0000256" key="6">
    <source>
        <dbReference type="ARBA" id="ARBA00022960"/>
    </source>
</evidence>
<dbReference type="NCBIfam" id="TIGR01143">
    <property type="entry name" value="murF"/>
    <property type="match status" value="1"/>
</dbReference>
<dbReference type="GO" id="GO:0005524">
    <property type="term" value="F:ATP binding"/>
    <property type="evidence" value="ECO:0007669"/>
    <property type="project" value="UniProtKB-UniRule"/>
</dbReference>
<dbReference type="InterPro" id="IPR013221">
    <property type="entry name" value="Mur_ligase_cen"/>
</dbReference>
<keyword evidence="2 10" id="KW-0436">Ligase</keyword>
<comment type="similarity">
    <text evidence="10">Belongs to the MurCDEF family. MurF subfamily.</text>
</comment>
<sequence length="458" mass="49368">MAFRATFAQIIEILQATPVNFESSQLQRSADGLTTDTRELNSGSVFLALRGESFDGHRFIGQAMEKGAIATIVDTPTETDIPQLQVPDTLAAYQALGRWWRQQFQIPIIAITGSVGKTTTKELIASVLGTAGHVLKTEANYNNEIGVPKTLLRLTPEHDYAVIEMGMRGRGEIAELAQIAQPDIAVITNVGTAHIGRLGSREAIAEAKCELFAEMPDSSLAILNADLPLLMSTAKQVWQGDLISYGLTAGDLQGHLIDAQTIELEGESYPLPLEGEHNALNYLAAVAIARHLKLDLAPLKQGITVNLPGGRAQKINLPNDVVLLDETYNAGLESMTAALKLLANTPGKRHIAVLGPMKELGDHAEALHREIGELVKTLNLDQLLILDRGFEGNALAQGAQSIPTQQFDSHDALIDYLEKAILKPEGQPVSGDRILFKASNSVGLNRVVSGLKNRLAKA</sequence>
<dbReference type="Proteomes" id="UP000248857">
    <property type="component" value="Unassembled WGS sequence"/>
</dbReference>
<name>A0A2W1JWH3_9CYAN</name>
<dbReference type="OrthoDB" id="9801978at2"/>
<dbReference type="HAMAP" id="MF_02019">
    <property type="entry name" value="MurF"/>
    <property type="match status" value="1"/>
</dbReference>
<dbReference type="Pfam" id="PF01225">
    <property type="entry name" value="Mur_ligase"/>
    <property type="match status" value="1"/>
</dbReference>
<feature type="domain" description="Mur ligase central" evidence="14">
    <location>
        <begin position="111"/>
        <end position="289"/>
    </location>
</feature>
<dbReference type="SUPFAM" id="SSF53244">
    <property type="entry name" value="MurD-like peptide ligases, peptide-binding domain"/>
    <property type="match status" value="1"/>
</dbReference>
<feature type="domain" description="Mur ligase C-terminal" evidence="13">
    <location>
        <begin position="310"/>
        <end position="439"/>
    </location>
</feature>
<dbReference type="EMBL" id="PQWO01000008">
    <property type="protein sequence ID" value="PZD72747.1"/>
    <property type="molecule type" value="Genomic_DNA"/>
</dbReference>
<evidence type="ECO:0000256" key="2">
    <source>
        <dbReference type="ARBA" id="ARBA00022598"/>
    </source>
</evidence>
<dbReference type="Gene3D" id="3.40.1190.10">
    <property type="entry name" value="Mur-like, catalytic domain"/>
    <property type="match status" value="1"/>
</dbReference>
<evidence type="ECO:0000313" key="15">
    <source>
        <dbReference type="EMBL" id="PZD72747.1"/>
    </source>
</evidence>
<dbReference type="Pfam" id="PF02875">
    <property type="entry name" value="Mur_ligase_C"/>
    <property type="match status" value="1"/>
</dbReference>
<keyword evidence="3 10" id="KW-0132">Cell division</keyword>
<evidence type="ECO:0000259" key="13">
    <source>
        <dbReference type="Pfam" id="PF02875"/>
    </source>
</evidence>
<feature type="binding site" evidence="10">
    <location>
        <begin position="113"/>
        <end position="119"/>
    </location>
    <ligand>
        <name>ATP</name>
        <dbReference type="ChEBI" id="CHEBI:30616"/>
    </ligand>
</feature>
<dbReference type="InterPro" id="IPR004101">
    <property type="entry name" value="Mur_ligase_C"/>
</dbReference>
<evidence type="ECO:0000256" key="5">
    <source>
        <dbReference type="ARBA" id="ARBA00022840"/>
    </source>
</evidence>
<evidence type="ECO:0000313" key="16">
    <source>
        <dbReference type="Proteomes" id="UP000248857"/>
    </source>
</evidence>
<evidence type="ECO:0000259" key="14">
    <source>
        <dbReference type="Pfam" id="PF08245"/>
    </source>
</evidence>
<comment type="subcellular location">
    <subcellularLocation>
        <location evidence="10 11">Cytoplasm</location>
    </subcellularLocation>
</comment>
<dbReference type="GO" id="GO:0008360">
    <property type="term" value="P:regulation of cell shape"/>
    <property type="evidence" value="ECO:0007669"/>
    <property type="project" value="UniProtKB-KW"/>
</dbReference>
<dbReference type="InterPro" id="IPR036565">
    <property type="entry name" value="Mur-like_cat_sf"/>
</dbReference>
<dbReference type="InterPro" id="IPR000713">
    <property type="entry name" value="Mur_ligase_N"/>
</dbReference>
<dbReference type="InterPro" id="IPR051046">
    <property type="entry name" value="MurCDEF_CellWall_CoF430Synth"/>
</dbReference>
<dbReference type="GO" id="GO:0071555">
    <property type="term" value="P:cell wall organization"/>
    <property type="evidence" value="ECO:0007669"/>
    <property type="project" value="UniProtKB-KW"/>
</dbReference>
<comment type="function">
    <text evidence="10 11">Involved in cell wall formation. Catalyzes the final step in the synthesis of UDP-N-acetylmuramoyl-pentapeptide, the precursor of murein.</text>
</comment>
<proteinExistence type="inferred from homology"/>
<dbReference type="InterPro" id="IPR035911">
    <property type="entry name" value="MurE/MurF_N"/>
</dbReference>
<keyword evidence="6 10" id="KW-0133">Cell shape</keyword>
<dbReference type="InterPro" id="IPR036615">
    <property type="entry name" value="Mur_ligase_C_dom_sf"/>
</dbReference>
<organism evidence="15 16">
    <name type="scientific">Acaryochloris thomasi RCC1774</name>
    <dbReference type="NCBI Taxonomy" id="1764569"/>
    <lineage>
        <taxon>Bacteria</taxon>
        <taxon>Bacillati</taxon>
        <taxon>Cyanobacteriota</taxon>
        <taxon>Cyanophyceae</taxon>
        <taxon>Acaryochloridales</taxon>
        <taxon>Acaryochloridaceae</taxon>
        <taxon>Acaryochloris</taxon>
        <taxon>Acaryochloris thomasi</taxon>
    </lineage>
</organism>
<comment type="catalytic activity">
    <reaction evidence="10 11">
        <text>D-alanyl-D-alanine + UDP-N-acetyl-alpha-D-muramoyl-L-alanyl-gamma-D-glutamyl-meso-2,6-diaminopimelate + ATP = UDP-N-acetyl-alpha-D-muramoyl-L-alanyl-gamma-D-glutamyl-meso-2,6-diaminopimeloyl-D-alanyl-D-alanine + ADP + phosphate + H(+)</text>
        <dbReference type="Rhea" id="RHEA:28374"/>
        <dbReference type="ChEBI" id="CHEBI:15378"/>
        <dbReference type="ChEBI" id="CHEBI:30616"/>
        <dbReference type="ChEBI" id="CHEBI:43474"/>
        <dbReference type="ChEBI" id="CHEBI:57822"/>
        <dbReference type="ChEBI" id="CHEBI:61386"/>
        <dbReference type="ChEBI" id="CHEBI:83905"/>
        <dbReference type="ChEBI" id="CHEBI:456216"/>
        <dbReference type="EC" id="6.3.2.10"/>
    </reaction>
</comment>
<dbReference type="InterPro" id="IPR005863">
    <property type="entry name" value="UDP-N-AcMur_synth"/>
</dbReference>
<evidence type="ECO:0000259" key="12">
    <source>
        <dbReference type="Pfam" id="PF01225"/>
    </source>
</evidence>
<keyword evidence="5 10" id="KW-0067">ATP-binding</keyword>
<dbReference type="PANTHER" id="PTHR43024">
    <property type="entry name" value="UDP-N-ACETYLMURAMOYL-TRIPEPTIDE--D-ALANYL-D-ALANINE LIGASE"/>
    <property type="match status" value="1"/>
</dbReference>
<comment type="caution">
    <text evidence="15">The sequence shown here is derived from an EMBL/GenBank/DDBJ whole genome shotgun (WGS) entry which is preliminary data.</text>
</comment>
<dbReference type="SUPFAM" id="SSF53623">
    <property type="entry name" value="MurD-like peptide ligases, catalytic domain"/>
    <property type="match status" value="1"/>
</dbReference>
<dbReference type="Pfam" id="PF08245">
    <property type="entry name" value="Mur_ligase_M"/>
    <property type="match status" value="1"/>
</dbReference>
<evidence type="ECO:0000256" key="10">
    <source>
        <dbReference type="HAMAP-Rule" id="MF_02019"/>
    </source>
</evidence>
<dbReference type="RefSeq" id="WP_110986714.1">
    <property type="nucleotide sequence ID" value="NZ_CAWNWM010000008.1"/>
</dbReference>
<dbReference type="GO" id="GO:0008766">
    <property type="term" value="F:UDP-N-acetylmuramoylalanyl-D-glutamyl-2,6-diaminopimelate-D-alanyl-D-alanine ligase activity"/>
    <property type="evidence" value="ECO:0007669"/>
    <property type="project" value="RHEA"/>
</dbReference>
<accession>A0A2W1JWH3</accession>